<comment type="catalytic activity">
    <reaction evidence="1">
        <text>Hydrolysis of terminal, non-reducing beta-D-glucosyl residues with release of beta-D-glucose.</text>
        <dbReference type="EC" id="3.2.1.21"/>
    </reaction>
</comment>
<keyword evidence="11" id="KW-0961">Cell wall biogenesis/degradation</keyword>
<evidence type="ECO:0000259" key="16">
    <source>
        <dbReference type="Pfam" id="PF13802"/>
    </source>
</evidence>
<feature type="domain" description="Glycoside hydrolase family 31 N-terminal" evidence="16">
    <location>
        <begin position="102"/>
        <end position="237"/>
    </location>
</feature>
<dbReference type="PANTHER" id="PTHR22762:SF67">
    <property type="entry name" value="ALPHA_BETA-GLUCOSIDASE AGDC-RELATED"/>
    <property type="match status" value="1"/>
</dbReference>
<dbReference type="SUPFAM" id="SSF51011">
    <property type="entry name" value="Glycosyl hydrolase domain"/>
    <property type="match status" value="1"/>
</dbReference>
<keyword evidence="9" id="KW-0119">Carbohydrate metabolism</keyword>
<dbReference type="InterPro" id="IPR048395">
    <property type="entry name" value="Glyco_hydro_31_C"/>
</dbReference>
<keyword evidence="5" id="KW-0964">Secreted</keyword>
<evidence type="ECO:0000313" key="18">
    <source>
        <dbReference type="EMBL" id="KAE9390800.1"/>
    </source>
</evidence>
<dbReference type="Gene3D" id="2.60.40.1180">
    <property type="entry name" value="Golgi alpha-mannosidase II"/>
    <property type="match status" value="2"/>
</dbReference>
<dbReference type="SUPFAM" id="SSF74650">
    <property type="entry name" value="Galactose mutarotase-like"/>
    <property type="match status" value="1"/>
</dbReference>
<dbReference type="GO" id="GO:0071555">
    <property type="term" value="P:cell wall organization"/>
    <property type="evidence" value="ECO:0007669"/>
    <property type="project" value="UniProtKB-KW"/>
</dbReference>
<evidence type="ECO:0000256" key="14">
    <source>
        <dbReference type="RuleBase" id="RU361185"/>
    </source>
</evidence>
<dbReference type="Gene3D" id="3.20.20.80">
    <property type="entry name" value="Glycosidases"/>
    <property type="match status" value="1"/>
</dbReference>
<dbReference type="Pfam" id="PF01055">
    <property type="entry name" value="Glyco_hydro_31_2nd"/>
    <property type="match status" value="1"/>
</dbReference>
<evidence type="ECO:0000256" key="6">
    <source>
        <dbReference type="ARBA" id="ARBA00022729"/>
    </source>
</evidence>
<comment type="function">
    <text evidence="13">Glucosidase involved in the degradation of cellulosic biomass. Has both alpha- and beta-glucosidase activity.</text>
</comment>
<evidence type="ECO:0000256" key="5">
    <source>
        <dbReference type="ARBA" id="ARBA00022525"/>
    </source>
</evidence>
<evidence type="ECO:0000256" key="2">
    <source>
        <dbReference type="ARBA" id="ARBA00004613"/>
    </source>
</evidence>
<sequence length="854" mass="95786">MSGFISFGFITTGQGLPMPIVAVVRRKTTSKMIAIQRYFTQSYFSTLHLHGVVSIQEPFRVITARLTSQNSYNSTNAVNNRIRGSKAKTENRIHVKITDANSTRYEVPESVLPRPNGTFQGSPSEAVIQFNDTTSPFSFTIYRTSTSEVLFTTCSHPIIFEPQYLRVKIDLPSNANIYGLGEHSDPFRLPTYNTTRTFWSRDAYLIPTNTNLYGNHPIYFEHRTTGSHGVFLLNSNGMDVKINDTESVDSTTLEYNVIGGDDPVELSKQYAEVVGTTAEVPYWSFGFHQCRFGYTSFVDVANVITNYSAAEIPLETMWTDIDYMDGRRIFTVDPDYFPLLRMREIVDYLHAHDQHYVLMTDPAVAYAPGQGYGPYDRGTASDVWLKMPNGSVELSVVWPYKFFHDKLVLLLILYAGVTVYPDWFSPSIQDYWTNEFRLFYNATDGIDIDRAWIDMNEPSNFCVLLCTDPFEQAVEMDLPPGRSTPPPDPNTPIFGNLSDISSSSALEKRDYRVNLLTPPYAIQDAAGALSSLTSFSNATHANGLVEYNVHNLFGTMMSVATRAAMLARRPGLRTLVITRSTFAGAGAHVGKWLGDNYSSWHEYRISIAGMLGMAGVYQIPMVSDICGYADNTTSTLCARWAMLGGFYPFMRNHNNDGSISQEFYRWPVVAQAAQNVLDMRYRLMDYLYTSLHQASLDGSPIIQPLWYKYPKETSTYPIDLQFLFGPSIFVSQVIEENSTSVTIYMPNDTFYDFQTLAPVIGTGSNVTLNDVEFTEIPVYIIGGSILPLRVNGTMTTTELRQTDFELVVAPCSSGDASGQLYVDDGVSLEQTNGTTTVTFQYRNGTLNVNGDFWV</sequence>
<evidence type="ECO:0000256" key="4">
    <source>
        <dbReference type="ARBA" id="ARBA00012744"/>
    </source>
</evidence>
<feature type="domain" description="Glycosyl hydrolase family 31 C-terminal" evidence="17">
    <location>
        <begin position="698"/>
        <end position="786"/>
    </location>
</feature>
<dbReference type="CDD" id="cd06602">
    <property type="entry name" value="GH31_MGAM_SI_GAA"/>
    <property type="match status" value="1"/>
</dbReference>
<dbReference type="OrthoDB" id="5839090at2759"/>
<proteinExistence type="inferred from homology"/>
<keyword evidence="12" id="KW-0624">Polysaccharide degradation</keyword>
<keyword evidence="8" id="KW-0325">Glycoprotein</keyword>
<keyword evidence="6" id="KW-0732">Signal</keyword>
<dbReference type="EMBL" id="ML769646">
    <property type="protein sequence ID" value="KAE9390800.1"/>
    <property type="molecule type" value="Genomic_DNA"/>
</dbReference>
<dbReference type="SUPFAM" id="SSF51445">
    <property type="entry name" value="(Trans)glycosidases"/>
    <property type="match status" value="1"/>
</dbReference>
<evidence type="ECO:0000256" key="3">
    <source>
        <dbReference type="ARBA" id="ARBA00007806"/>
    </source>
</evidence>
<dbReference type="InterPro" id="IPR025887">
    <property type="entry name" value="Glyco_hydro_31_N_dom"/>
</dbReference>
<keyword evidence="7 14" id="KW-0378">Hydrolase</keyword>
<dbReference type="GO" id="GO:0008422">
    <property type="term" value="F:beta-glucosidase activity"/>
    <property type="evidence" value="ECO:0007669"/>
    <property type="project" value="UniProtKB-EC"/>
</dbReference>
<dbReference type="InterPro" id="IPR013780">
    <property type="entry name" value="Glyco_hydro_b"/>
</dbReference>
<dbReference type="PANTHER" id="PTHR22762">
    <property type="entry name" value="ALPHA-GLUCOSIDASE"/>
    <property type="match status" value="1"/>
</dbReference>
<evidence type="ECO:0000313" key="19">
    <source>
        <dbReference type="Proteomes" id="UP000799118"/>
    </source>
</evidence>
<dbReference type="GO" id="GO:0030246">
    <property type="term" value="F:carbohydrate binding"/>
    <property type="evidence" value="ECO:0007669"/>
    <property type="project" value="InterPro"/>
</dbReference>
<dbReference type="InterPro" id="IPR011013">
    <property type="entry name" value="Gal_mutarotase_sf_dom"/>
</dbReference>
<organism evidence="18 19">
    <name type="scientific">Gymnopus androsaceus JB14</name>
    <dbReference type="NCBI Taxonomy" id="1447944"/>
    <lineage>
        <taxon>Eukaryota</taxon>
        <taxon>Fungi</taxon>
        <taxon>Dikarya</taxon>
        <taxon>Basidiomycota</taxon>
        <taxon>Agaricomycotina</taxon>
        <taxon>Agaricomycetes</taxon>
        <taxon>Agaricomycetidae</taxon>
        <taxon>Agaricales</taxon>
        <taxon>Marasmiineae</taxon>
        <taxon>Omphalotaceae</taxon>
        <taxon>Gymnopus</taxon>
    </lineage>
</organism>
<evidence type="ECO:0000256" key="10">
    <source>
        <dbReference type="ARBA" id="ARBA00023295"/>
    </source>
</evidence>
<evidence type="ECO:0000256" key="12">
    <source>
        <dbReference type="ARBA" id="ARBA00023326"/>
    </source>
</evidence>
<dbReference type="GO" id="GO:0005576">
    <property type="term" value="C:extracellular region"/>
    <property type="evidence" value="ECO:0007669"/>
    <property type="project" value="UniProtKB-SubCell"/>
</dbReference>
<evidence type="ECO:0000256" key="7">
    <source>
        <dbReference type="ARBA" id="ARBA00022801"/>
    </source>
</evidence>
<accession>A0A6A4GZJ9</accession>
<dbReference type="CDD" id="cd14752">
    <property type="entry name" value="GH31_N"/>
    <property type="match status" value="1"/>
</dbReference>
<dbReference type="InterPro" id="IPR017853">
    <property type="entry name" value="GH"/>
</dbReference>
<dbReference type="Pfam" id="PF13802">
    <property type="entry name" value="Gal_mutarotas_2"/>
    <property type="match status" value="1"/>
</dbReference>
<evidence type="ECO:0000259" key="15">
    <source>
        <dbReference type="Pfam" id="PF01055"/>
    </source>
</evidence>
<evidence type="ECO:0000256" key="11">
    <source>
        <dbReference type="ARBA" id="ARBA00023316"/>
    </source>
</evidence>
<evidence type="ECO:0000256" key="13">
    <source>
        <dbReference type="ARBA" id="ARBA00025512"/>
    </source>
</evidence>
<protein>
    <recommendedName>
        <fullName evidence="4">beta-glucosidase</fullName>
        <ecNumber evidence="4">3.2.1.21</ecNumber>
    </recommendedName>
</protein>
<evidence type="ECO:0000256" key="1">
    <source>
        <dbReference type="ARBA" id="ARBA00000448"/>
    </source>
</evidence>
<evidence type="ECO:0000256" key="9">
    <source>
        <dbReference type="ARBA" id="ARBA00023277"/>
    </source>
</evidence>
<comment type="similarity">
    <text evidence="3 14">Belongs to the glycosyl hydrolase 31 family.</text>
</comment>
<name>A0A6A4GZJ9_9AGAR</name>
<dbReference type="GO" id="GO:0000272">
    <property type="term" value="P:polysaccharide catabolic process"/>
    <property type="evidence" value="ECO:0007669"/>
    <property type="project" value="UniProtKB-KW"/>
</dbReference>
<reference evidence="18" key="1">
    <citation type="journal article" date="2019" name="Environ. Microbiol.">
        <title>Fungal ecological strategies reflected in gene transcription - a case study of two litter decomposers.</title>
        <authorList>
            <person name="Barbi F."/>
            <person name="Kohler A."/>
            <person name="Barry K."/>
            <person name="Baskaran P."/>
            <person name="Daum C."/>
            <person name="Fauchery L."/>
            <person name="Ihrmark K."/>
            <person name="Kuo A."/>
            <person name="LaButti K."/>
            <person name="Lipzen A."/>
            <person name="Morin E."/>
            <person name="Grigoriev I.V."/>
            <person name="Henrissat B."/>
            <person name="Lindahl B."/>
            <person name="Martin F."/>
        </authorList>
    </citation>
    <scope>NUCLEOTIDE SEQUENCE</scope>
    <source>
        <strain evidence="18">JB14</strain>
    </source>
</reference>
<keyword evidence="19" id="KW-1185">Reference proteome</keyword>
<dbReference type="EC" id="3.2.1.21" evidence="4"/>
<evidence type="ECO:0000259" key="17">
    <source>
        <dbReference type="Pfam" id="PF21365"/>
    </source>
</evidence>
<gene>
    <name evidence="18" type="ORF">BT96DRAFT_967703</name>
</gene>
<evidence type="ECO:0000256" key="8">
    <source>
        <dbReference type="ARBA" id="ARBA00023180"/>
    </source>
</evidence>
<dbReference type="AlphaFoldDB" id="A0A6A4GZJ9"/>
<comment type="subcellular location">
    <subcellularLocation>
        <location evidence="2">Secreted</location>
    </subcellularLocation>
</comment>
<dbReference type="Proteomes" id="UP000799118">
    <property type="component" value="Unassembled WGS sequence"/>
</dbReference>
<feature type="domain" description="Glycoside hydrolase family 31 TIM barrel" evidence="15">
    <location>
        <begin position="279"/>
        <end position="689"/>
    </location>
</feature>
<dbReference type="InterPro" id="IPR000322">
    <property type="entry name" value="Glyco_hydro_31_TIM"/>
</dbReference>
<dbReference type="Gene3D" id="2.60.40.1760">
    <property type="entry name" value="glycosyl hydrolase (family 31)"/>
    <property type="match status" value="1"/>
</dbReference>
<keyword evidence="10 14" id="KW-0326">Glycosidase</keyword>
<dbReference type="Pfam" id="PF21365">
    <property type="entry name" value="Glyco_hydro_31_3rd"/>
    <property type="match status" value="1"/>
</dbReference>